<keyword evidence="4" id="KW-1185">Reference proteome</keyword>
<proteinExistence type="predicted"/>
<evidence type="ECO:0000256" key="1">
    <source>
        <dbReference type="SAM" id="Phobius"/>
    </source>
</evidence>
<name>A0A5P2G2V7_9BACT</name>
<dbReference type="GO" id="GO:0000155">
    <property type="term" value="F:phosphorelay sensor kinase activity"/>
    <property type="evidence" value="ECO:0007669"/>
    <property type="project" value="InterPro"/>
</dbReference>
<evidence type="ECO:0000259" key="2">
    <source>
        <dbReference type="Pfam" id="PF06580"/>
    </source>
</evidence>
<dbReference type="Proteomes" id="UP000292424">
    <property type="component" value="Chromosome"/>
</dbReference>
<dbReference type="KEGG" id="arac:E0W69_007165"/>
<feature type="transmembrane region" description="Helical" evidence="1">
    <location>
        <begin position="61"/>
        <end position="82"/>
    </location>
</feature>
<dbReference type="EMBL" id="CP044016">
    <property type="protein sequence ID" value="QES88449.1"/>
    <property type="molecule type" value="Genomic_DNA"/>
</dbReference>
<dbReference type="OrthoDB" id="9809908at2"/>
<feature type="transmembrane region" description="Helical" evidence="1">
    <location>
        <begin position="94"/>
        <end position="117"/>
    </location>
</feature>
<keyword evidence="1" id="KW-0472">Membrane</keyword>
<keyword evidence="1" id="KW-1133">Transmembrane helix</keyword>
<dbReference type="Gene3D" id="3.30.565.10">
    <property type="entry name" value="Histidine kinase-like ATPase, C-terminal domain"/>
    <property type="match status" value="1"/>
</dbReference>
<dbReference type="AlphaFoldDB" id="A0A5P2G2V7"/>
<feature type="transmembrane region" description="Helical" evidence="1">
    <location>
        <begin position="35"/>
        <end position="55"/>
    </location>
</feature>
<keyword evidence="1" id="KW-0812">Transmembrane</keyword>
<dbReference type="PANTHER" id="PTHR34220">
    <property type="entry name" value="SENSOR HISTIDINE KINASE YPDA"/>
    <property type="match status" value="1"/>
</dbReference>
<gene>
    <name evidence="3" type="ORF">E0W69_007165</name>
</gene>
<accession>A0A5P2G2V7</accession>
<feature type="domain" description="Signal transduction histidine kinase internal region" evidence="2">
    <location>
        <begin position="185"/>
        <end position="258"/>
    </location>
</feature>
<protein>
    <recommendedName>
        <fullName evidence="2">Signal transduction histidine kinase internal region domain-containing protein</fullName>
    </recommendedName>
</protein>
<feature type="transmembrane region" description="Helical" evidence="1">
    <location>
        <begin position="137"/>
        <end position="159"/>
    </location>
</feature>
<evidence type="ECO:0000313" key="4">
    <source>
        <dbReference type="Proteomes" id="UP000292424"/>
    </source>
</evidence>
<dbReference type="PANTHER" id="PTHR34220:SF7">
    <property type="entry name" value="SENSOR HISTIDINE KINASE YPDA"/>
    <property type="match status" value="1"/>
</dbReference>
<dbReference type="Pfam" id="PF06580">
    <property type="entry name" value="His_kinase"/>
    <property type="match status" value="1"/>
</dbReference>
<dbReference type="InterPro" id="IPR010559">
    <property type="entry name" value="Sig_transdc_His_kin_internal"/>
</dbReference>
<dbReference type="InterPro" id="IPR036890">
    <property type="entry name" value="HATPase_C_sf"/>
</dbReference>
<dbReference type="InterPro" id="IPR050640">
    <property type="entry name" value="Bact_2-comp_sensor_kinase"/>
</dbReference>
<sequence>MLKSSVSYWSKLLNIIEVVFLLNMNQFPKAKLIRLSFTLSFAISLMMVFFFWASGKFQGIIIYRFVGAFIFFLLTNWVNIFLFQQTNKFNTSKIGKLLFLLISYIGTLLSWMTSWYVSRFLAHYVIHNSEIDKVTKFSIVALSVFCSDVVILLIQRLVISQYNESRKEIENLSLKANLADASNLLLRQQLQPHFLFNALATLKSLYKYNVGQGEEYLVHLASFLRESLLHKAAHTVLLEDELIFCNHYIKMQEIRFGAAMNYKVHISEKTAKTKHLPYFSLQPLIENAFKHNDFTEEKPLKIEIFEDEDYIVVRNNLKERRQVSESTGNGLSNLSERYKLLNEAPIQIITNDGRFDVRLKLLG</sequence>
<organism evidence="3 4">
    <name type="scientific">Rhizosphaericola mali</name>
    <dbReference type="NCBI Taxonomy" id="2545455"/>
    <lineage>
        <taxon>Bacteria</taxon>
        <taxon>Pseudomonadati</taxon>
        <taxon>Bacteroidota</taxon>
        <taxon>Chitinophagia</taxon>
        <taxon>Chitinophagales</taxon>
        <taxon>Chitinophagaceae</taxon>
        <taxon>Rhizosphaericola</taxon>
    </lineage>
</organism>
<dbReference type="GO" id="GO:0016020">
    <property type="term" value="C:membrane"/>
    <property type="evidence" value="ECO:0007669"/>
    <property type="project" value="InterPro"/>
</dbReference>
<reference evidence="3 4" key="1">
    <citation type="submission" date="2019-09" db="EMBL/GenBank/DDBJ databases">
        <title>Complete genome sequence of Arachidicoccus sp. B3-10 isolated from apple orchard soil.</title>
        <authorList>
            <person name="Kim H.S."/>
            <person name="Han K.-I."/>
            <person name="Suh M.K."/>
            <person name="Lee K.C."/>
            <person name="Eom M.K."/>
            <person name="Kim J.-S."/>
            <person name="Kang S.W."/>
            <person name="Sin Y."/>
            <person name="Lee J.-S."/>
        </authorList>
    </citation>
    <scope>NUCLEOTIDE SEQUENCE [LARGE SCALE GENOMIC DNA]</scope>
    <source>
        <strain evidence="3 4">B3-10</strain>
    </source>
</reference>
<evidence type="ECO:0000313" key="3">
    <source>
        <dbReference type="EMBL" id="QES88449.1"/>
    </source>
</evidence>